<dbReference type="InterPro" id="IPR012910">
    <property type="entry name" value="Plug_dom"/>
</dbReference>
<comment type="subcellular location">
    <subcellularLocation>
        <location evidence="1 11">Cell outer membrane</location>
        <topology evidence="1 11">Multi-pass membrane protein</topology>
    </subcellularLocation>
</comment>
<keyword evidence="7" id="KW-0406">Ion transport</keyword>
<evidence type="ECO:0000313" key="16">
    <source>
        <dbReference type="EMBL" id="MXO67455.1"/>
    </source>
</evidence>
<keyword evidence="4" id="KW-0410">Iron transport</keyword>
<comment type="caution">
    <text evidence="16">The sequence shown here is derived from an EMBL/GenBank/DDBJ whole genome shotgun (WGS) entry which is preliminary data.</text>
</comment>
<evidence type="ECO:0000259" key="15">
    <source>
        <dbReference type="Pfam" id="PF07715"/>
    </source>
</evidence>
<feature type="domain" description="TonB-dependent receptor plug" evidence="15">
    <location>
        <begin position="59"/>
        <end position="165"/>
    </location>
</feature>
<evidence type="ECO:0000313" key="17">
    <source>
        <dbReference type="Proteomes" id="UP000444401"/>
    </source>
</evidence>
<dbReference type="PANTHER" id="PTHR32552:SF81">
    <property type="entry name" value="TONB-DEPENDENT OUTER MEMBRANE RECEPTOR"/>
    <property type="match status" value="1"/>
</dbReference>
<keyword evidence="5 11" id="KW-0812">Transmembrane</keyword>
<evidence type="ECO:0000256" key="4">
    <source>
        <dbReference type="ARBA" id="ARBA00022496"/>
    </source>
</evidence>
<reference evidence="16 17" key="1">
    <citation type="submission" date="2019-12" db="EMBL/GenBank/DDBJ databases">
        <title>Genomic-based taxomic classification of the family Erythrobacteraceae.</title>
        <authorList>
            <person name="Xu L."/>
        </authorList>
    </citation>
    <scope>NUCLEOTIDE SEQUENCE [LARGE SCALE GENOMIC DNA]</scope>
    <source>
        <strain evidence="16 17">H32</strain>
    </source>
</reference>
<evidence type="ECO:0000256" key="8">
    <source>
        <dbReference type="ARBA" id="ARBA00023077"/>
    </source>
</evidence>
<dbReference type="CDD" id="cd01347">
    <property type="entry name" value="ligand_gated_channel"/>
    <property type="match status" value="1"/>
</dbReference>
<comment type="similarity">
    <text evidence="11 12">Belongs to the TonB-dependent receptor family.</text>
</comment>
<keyword evidence="16" id="KW-0675">Receptor</keyword>
<feature type="domain" description="TonB-dependent receptor-like beta-barrel" evidence="14">
    <location>
        <begin position="282"/>
        <end position="719"/>
    </location>
</feature>
<evidence type="ECO:0000256" key="9">
    <source>
        <dbReference type="ARBA" id="ARBA00023136"/>
    </source>
</evidence>
<dbReference type="Proteomes" id="UP000444401">
    <property type="component" value="Unassembled WGS sequence"/>
</dbReference>
<evidence type="ECO:0000256" key="12">
    <source>
        <dbReference type="RuleBase" id="RU003357"/>
    </source>
</evidence>
<dbReference type="EMBL" id="WTYO01000001">
    <property type="protein sequence ID" value="MXO67455.1"/>
    <property type="molecule type" value="Genomic_DNA"/>
</dbReference>
<name>A0ABW9UUC5_9SPHN</name>
<keyword evidence="10 11" id="KW-0998">Cell outer membrane</keyword>
<evidence type="ECO:0000256" key="13">
    <source>
        <dbReference type="SAM" id="SignalP"/>
    </source>
</evidence>
<accession>A0ABW9UUC5</accession>
<dbReference type="SUPFAM" id="SSF56935">
    <property type="entry name" value="Porins"/>
    <property type="match status" value="1"/>
</dbReference>
<dbReference type="InterPro" id="IPR000531">
    <property type="entry name" value="Beta-barrel_TonB"/>
</dbReference>
<keyword evidence="8 12" id="KW-0798">TonB box</keyword>
<evidence type="ECO:0000256" key="3">
    <source>
        <dbReference type="ARBA" id="ARBA00022452"/>
    </source>
</evidence>
<keyword evidence="6" id="KW-0408">Iron</keyword>
<keyword evidence="3 11" id="KW-1134">Transmembrane beta strand</keyword>
<evidence type="ECO:0000256" key="11">
    <source>
        <dbReference type="PROSITE-ProRule" id="PRU01360"/>
    </source>
</evidence>
<evidence type="ECO:0000256" key="1">
    <source>
        <dbReference type="ARBA" id="ARBA00004571"/>
    </source>
</evidence>
<evidence type="ECO:0000256" key="2">
    <source>
        <dbReference type="ARBA" id="ARBA00022448"/>
    </source>
</evidence>
<protein>
    <submittedName>
        <fullName evidence="16">TonB-dependent receptor</fullName>
    </submittedName>
</protein>
<keyword evidence="13" id="KW-0732">Signal</keyword>
<dbReference type="PANTHER" id="PTHR32552">
    <property type="entry name" value="FERRICHROME IRON RECEPTOR-RELATED"/>
    <property type="match status" value="1"/>
</dbReference>
<evidence type="ECO:0000256" key="7">
    <source>
        <dbReference type="ARBA" id="ARBA00023065"/>
    </source>
</evidence>
<keyword evidence="9 11" id="KW-0472">Membrane</keyword>
<gene>
    <name evidence="16" type="ORF">GRI72_01235</name>
</gene>
<evidence type="ECO:0000256" key="10">
    <source>
        <dbReference type="ARBA" id="ARBA00023237"/>
    </source>
</evidence>
<feature type="chain" id="PRO_5045538801" evidence="13">
    <location>
        <begin position="29"/>
        <end position="759"/>
    </location>
</feature>
<evidence type="ECO:0000259" key="14">
    <source>
        <dbReference type="Pfam" id="PF00593"/>
    </source>
</evidence>
<organism evidence="16 17">
    <name type="scientific">Pelagerythrobacter marinus</name>
    <dbReference type="NCBI Taxonomy" id="538382"/>
    <lineage>
        <taxon>Bacteria</taxon>
        <taxon>Pseudomonadati</taxon>
        <taxon>Pseudomonadota</taxon>
        <taxon>Alphaproteobacteria</taxon>
        <taxon>Sphingomonadales</taxon>
        <taxon>Erythrobacteraceae</taxon>
        <taxon>Pelagerythrobacter</taxon>
    </lineage>
</organism>
<dbReference type="Pfam" id="PF00593">
    <property type="entry name" value="TonB_dep_Rec_b-barrel"/>
    <property type="match status" value="1"/>
</dbReference>
<keyword evidence="2 11" id="KW-0813">Transport</keyword>
<evidence type="ECO:0000256" key="6">
    <source>
        <dbReference type="ARBA" id="ARBA00023004"/>
    </source>
</evidence>
<proteinExistence type="inferred from homology"/>
<keyword evidence="17" id="KW-1185">Reference proteome</keyword>
<feature type="signal peptide" evidence="13">
    <location>
        <begin position="1"/>
        <end position="28"/>
    </location>
</feature>
<dbReference type="Pfam" id="PF07715">
    <property type="entry name" value="Plug"/>
    <property type="match status" value="1"/>
</dbReference>
<sequence>MPKPIRLAGPVALATLLPALFAGNVAHAQDSTGQDAAGSSRQPRLGEIVVTAQKREQKLQDVPVSITAVTGEELESLKITDLRSVQSYVPNLAVLNSGVNPVVFIRGFGSGPNNVAFDQEVSVYLDGIYGGRGAQFSAPFFDLERMEVLRGPQGALFGRNTAAGAISLVSARPTSTTEGYVSAGYDFARQGFDLTGVASGPLSGTLSARLAGKVTRQDGYIRNLYNDRDEPLLRDEMARLTLRWQPSSDVDLSIKNEYGRHQLEGGVTVSGSLTEDVYDGDFGDNRYISDNYAGAGLSEGSGIKTWNTAVNADIGLGDHTLTLVGGYSHFKTNRFTAYDEIAPDGSVPADGGNARFANGFPETFDQWSLEARIASPLGQFLEYVLGVYYDTSDYQLHQDTYYRDVFTLTGHQSTDFDQESDAWSAFGQGTFNLTPALRLIAGLRYSYVRKSATFTQYTVSGQPLNPIGPDREGDLSEDYFDPSGTVQYDVTPDVMLYATIARGSKSGGFVSNTYNVSEDGFRFGAERSTNYEIGLKSTLADGLATVNLALFRMDFTDLQQSAYDPDRRTFFTRNAAEARSEGIELELQAMPTRSLTLNANLAYLDARFIDYPGAPCLAYETVAECDSSDPESLAAHNIAGLPLQFAPKWSGNVGFRHMADLGNLRLVTGANMQFRSRYYIADGYSPIWGLQDGWAKFDARIQLGPHGDRWNIALVGRNLFDERTRGAAVRFPGSITATTRSLSWMDEYRSVSINGTVRF</sequence>
<dbReference type="InterPro" id="IPR039426">
    <property type="entry name" value="TonB-dep_rcpt-like"/>
</dbReference>
<evidence type="ECO:0000256" key="5">
    <source>
        <dbReference type="ARBA" id="ARBA00022692"/>
    </source>
</evidence>
<dbReference type="PROSITE" id="PS52016">
    <property type="entry name" value="TONB_DEPENDENT_REC_3"/>
    <property type="match status" value="1"/>
</dbReference>
<dbReference type="InterPro" id="IPR036942">
    <property type="entry name" value="Beta-barrel_TonB_sf"/>
</dbReference>
<dbReference type="Gene3D" id="2.40.170.20">
    <property type="entry name" value="TonB-dependent receptor, beta-barrel domain"/>
    <property type="match status" value="1"/>
</dbReference>